<evidence type="ECO:0000256" key="3">
    <source>
        <dbReference type="PIRSR" id="PIRSR600246-3"/>
    </source>
</evidence>
<dbReference type="InterPro" id="IPR029055">
    <property type="entry name" value="Ntn_hydrolases_N"/>
</dbReference>
<dbReference type="InterPro" id="IPR000246">
    <property type="entry name" value="Peptidase_T2"/>
</dbReference>
<dbReference type="SUPFAM" id="SSF56235">
    <property type="entry name" value="N-terminal nucleophile aminohydrolases (Ntn hydrolases)"/>
    <property type="match status" value="1"/>
</dbReference>
<sequence length="437" mass="48383">MVTCMTHVSETFINENIIEQEIPTSNFDNFDNEPPCFVAVHIGAGYHSASKTGAYRNLCEKICFDVMGFLKQGYSARTACATAVALLENSPLTNAGIGSNLTLDEKVECDASIMDKNGFGSVGAISNIKNPIMVSLSLLEAQIKGTLSLGRIVPCMLVGEGAKKWAIENNLEEVDDNYLKTEAMIKTHKHYKQKLDSFHQDENSFIQNECDEKKREDETQRLDTVGAVCLDKNGNFASAASSGGILLKHPGRVGHASMFGCGCWVDQDIESNQKENNSIGICTTGCGEYIIKTLFAKECSQHILKNLDKIDYDLNEFFKKKFFGSPLLKKVQDKLIGTLICKLSTYEKNHLTEKTLELIVAHTTPSMCFGYMSSNMHKPTSVMSRMNESNTGSESVLITNFNFNLSPINWDGDNSNLEKSENIDVDVYSGVKRTRTD</sequence>
<proteinExistence type="inferred from homology"/>
<dbReference type="GO" id="GO:0051604">
    <property type="term" value="P:protein maturation"/>
    <property type="evidence" value="ECO:0007669"/>
    <property type="project" value="TreeGrafter"/>
</dbReference>
<organism evidence="4 5">
    <name type="scientific">Brachionus calyciflorus</name>
    <dbReference type="NCBI Taxonomy" id="104777"/>
    <lineage>
        <taxon>Eukaryota</taxon>
        <taxon>Metazoa</taxon>
        <taxon>Spiralia</taxon>
        <taxon>Gnathifera</taxon>
        <taxon>Rotifera</taxon>
        <taxon>Eurotatoria</taxon>
        <taxon>Monogononta</taxon>
        <taxon>Pseudotrocha</taxon>
        <taxon>Ploima</taxon>
        <taxon>Brachionidae</taxon>
        <taxon>Brachionus</taxon>
    </lineage>
</organism>
<evidence type="ECO:0000256" key="2">
    <source>
        <dbReference type="PIRSR" id="PIRSR600246-1"/>
    </source>
</evidence>
<dbReference type="CDD" id="cd04514">
    <property type="entry name" value="Taspase1_like"/>
    <property type="match status" value="1"/>
</dbReference>
<accession>A0A813MAV3</accession>
<feature type="site" description="Cleavage; by autolysis" evidence="3">
    <location>
        <begin position="223"/>
        <end position="224"/>
    </location>
</feature>
<dbReference type="EMBL" id="CAJNOC010000083">
    <property type="protein sequence ID" value="CAF0713399.1"/>
    <property type="molecule type" value="Genomic_DNA"/>
</dbReference>
<evidence type="ECO:0000313" key="4">
    <source>
        <dbReference type="EMBL" id="CAF0713399.1"/>
    </source>
</evidence>
<reference evidence="4" key="1">
    <citation type="submission" date="2021-02" db="EMBL/GenBank/DDBJ databases">
        <authorList>
            <person name="Nowell W R."/>
        </authorList>
    </citation>
    <scope>NUCLEOTIDE SEQUENCE</scope>
    <source>
        <strain evidence="4">Ploen Becks lab</strain>
    </source>
</reference>
<dbReference type="OrthoDB" id="77601at2759"/>
<gene>
    <name evidence="4" type="ORF">OXX778_LOCUS1332</name>
</gene>
<feature type="active site" description="Nucleophile" evidence="2">
    <location>
        <position position="224"/>
    </location>
</feature>
<dbReference type="Gene3D" id="3.60.20.30">
    <property type="entry name" value="(Glycosyl)asparaginase"/>
    <property type="match status" value="1"/>
</dbReference>
<dbReference type="Pfam" id="PF01112">
    <property type="entry name" value="Asparaginase_2"/>
    <property type="match status" value="1"/>
</dbReference>
<dbReference type="GO" id="GO:0005737">
    <property type="term" value="C:cytoplasm"/>
    <property type="evidence" value="ECO:0007669"/>
    <property type="project" value="TreeGrafter"/>
</dbReference>
<dbReference type="PANTHER" id="PTHR10188">
    <property type="entry name" value="L-ASPARAGINASE"/>
    <property type="match status" value="1"/>
</dbReference>
<dbReference type="Proteomes" id="UP000663879">
    <property type="component" value="Unassembled WGS sequence"/>
</dbReference>
<name>A0A813MAV3_9BILA</name>
<evidence type="ECO:0000313" key="5">
    <source>
        <dbReference type="Proteomes" id="UP000663879"/>
    </source>
</evidence>
<dbReference type="GO" id="GO:0004298">
    <property type="term" value="F:threonine-type endopeptidase activity"/>
    <property type="evidence" value="ECO:0007669"/>
    <property type="project" value="InterPro"/>
</dbReference>
<dbReference type="AlphaFoldDB" id="A0A813MAV3"/>
<dbReference type="InterPro" id="IPR037464">
    <property type="entry name" value="Taspase1"/>
</dbReference>
<protein>
    <submittedName>
        <fullName evidence="4">Uncharacterized protein</fullName>
    </submittedName>
</protein>
<evidence type="ECO:0000256" key="1">
    <source>
        <dbReference type="ARBA" id="ARBA00010872"/>
    </source>
</evidence>
<comment type="similarity">
    <text evidence="1">Belongs to the Ntn-hydrolase family.</text>
</comment>
<dbReference type="PANTHER" id="PTHR10188:SF8">
    <property type="entry name" value="THREONINE ASPARTASE 1"/>
    <property type="match status" value="1"/>
</dbReference>
<comment type="caution">
    <text evidence="4">The sequence shown here is derived from an EMBL/GenBank/DDBJ whole genome shotgun (WGS) entry which is preliminary data.</text>
</comment>
<keyword evidence="5" id="KW-1185">Reference proteome</keyword>